<feature type="binding site" evidence="10">
    <location>
        <begin position="549"/>
        <end position="556"/>
    </location>
    <ligand>
        <name>GTP</name>
        <dbReference type="ChEBI" id="CHEBI:37565"/>
    </ligand>
</feature>
<dbReference type="InterPro" id="IPR000795">
    <property type="entry name" value="T_Tr_GTP-bd_dom"/>
</dbReference>
<dbReference type="Pfam" id="PF00009">
    <property type="entry name" value="GTP_EFTU"/>
    <property type="match status" value="1"/>
</dbReference>
<comment type="similarity">
    <text evidence="2 10 11">Belongs to the TRAFAC class translation factor GTPase superfamily. Classic translation factor GTPase family. IF-2 subfamily.</text>
</comment>
<dbReference type="NCBIfam" id="TIGR00231">
    <property type="entry name" value="small_GTP"/>
    <property type="match status" value="1"/>
</dbReference>
<comment type="caution">
    <text evidence="14">The sequence shown here is derived from an EMBL/GenBank/DDBJ whole genome shotgun (WGS) entry which is preliminary data.</text>
</comment>
<feature type="domain" description="Tr-type G" evidence="13">
    <location>
        <begin position="540"/>
        <end position="711"/>
    </location>
</feature>
<evidence type="ECO:0000256" key="4">
    <source>
        <dbReference type="ARBA" id="ARBA00022490"/>
    </source>
</evidence>
<dbReference type="NCBIfam" id="TIGR00487">
    <property type="entry name" value="IF-2"/>
    <property type="match status" value="1"/>
</dbReference>
<feature type="region of interest" description="Disordered" evidence="12">
    <location>
        <begin position="49"/>
        <end position="438"/>
    </location>
</feature>
<evidence type="ECO:0000256" key="1">
    <source>
        <dbReference type="ARBA" id="ARBA00004496"/>
    </source>
</evidence>
<evidence type="ECO:0000256" key="7">
    <source>
        <dbReference type="ARBA" id="ARBA00022917"/>
    </source>
</evidence>
<reference evidence="14 15" key="1">
    <citation type="submission" date="2019-02" db="EMBL/GenBank/DDBJ databases">
        <title>Kribbella capetownensis sp. nov. and Kribbella speibonae sp. nov., isolated from soil.</title>
        <authorList>
            <person name="Curtis S.M."/>
            <person name="Norton I."/>
            <person name="Everest G.J."/>
            <person name="Meyers P.R."/>
        </authorList>
    </citation>
    <scope>NUCLEOTIDE SEQUENCE [LARGE SCALE GENOMIC DNA]</scope>
    <source>
        <strain evidence="14 15">YM53</strain>
    </source>
</reference>
<evidence type="ECO:0000259" key="13">
    <source>
        <dbReference type="PROSITE" id="PS51722"/>
    </source>
</evidence>
<dbReference type="PROSITE" id="PS51722">
    <property type="entry name" value="G_TR_2"/>
    <property type="match status" value="1"/>
</dbReference>
<feature type="compositionally biased region" description="Low complexity" evidence="12">
    <location>
        <begin position="145"/>
        <end position="185"/>
    </location>
</feature>
<dbReference type="InterPro" id="IPR000178">
    <property type="entry name" value="TF_IF2_bacterial-like"/>
</dbReference>
<dbReference type="InterPro" id="IPR023115">
    <property type="entry name" value="TIF_IF2_dom3"/>
</dbReference>
<comment type="function">
    <text evidence="9 10 11">One of the essential components for the initiation of protein synthesis. Protects formylmethionyl-tRNA from spontaneous hydrolysis and promotes its binding to the 30S ribosomal subunits. Also involved in the hydrolysis of GTP during the formation of the 70S ribosomal complex.</text>
</comment>
<evidence type="ECO:0000256" key="12">
    <source>
        <dbReference type="SAM" id="MobiDB-lite"/>
    </source>
</evidence>
<evidence type="ECO:0000256" key="5">
    <source>
        <dbReference type="ARBA" id="ARBA00022540"/>
    </source>
</evidence>
<dbReference type="FunFam" id="2.40.30.10:FF:000008">
    <property type="entry name" value="Translation initiation factor IF-2"/>
    <property type="match status" value="1"/>
</dbReference>
<dbReference type="CDD" id="cd03692">
    <property type="entry name" value="mtIF2_IVc"/>
    <property type="match status" value="1"/>
</dbReference>
<dbReference type="InterPro" id="IPR004161">
    <property type="entry name" value="EFTu-like_2"/>
</dbReference>
<dbReference type="InterPro" id="IPR009000">
    <property type="entry name" value="Transl_B-barrel_sf"/>
</dbReference>
<dbReference type="InterPro" id="IPR015760">
    <property type="entry name" value="TIF_IF2"/>
</dbReference>
<dbReference type="PRINTS" id="PR00315">
    <property type="entry name" value="ELONGATNFCT"/>
</dbReference>
<evidence type="ECO:0000256" key="10">
    <source>
        <dbReference type="HAMAP-Rule" id="MF_00100"/>
    </source>
</evidence>
<dbReference type="FunFam" id="3.40.50.300:FF:000019">
    <property type="entry name" value="Translation initiation factor IF-2"/>
    <property type="match status" value="1"/>
</dbReference>
<proteinExistence type="inferred from homology"/>
<dbReference type="PANTHER" id="PTHR43381:SF5">
    <property type="entry name" value="TR-TYPE G DOMAIN-CONTAINING PROTEIN"/>
    <property type="match status" value="1"/>
</dbReference>
<accession>A0A4R0JTW3</accession>
<feature type="compositionally biased region" description="Low complexity" evidence="12">
    <location>
        <begin position="117"/>
        <end position="128"/>
    </location>
</feature>
<dbReference type="AlphaFoldDB" id="A0A4R0JTW3"/>
<name>A0A4R0JTW3_9ACTN</name>
<dbReference type="SUPFAM" id="SSF52540">
    <property type="entry name" value="P-loop containing nucleoside triphosphate hydrolases"/>
    <property type="match status" value="1"/>
</dbReference>
<feature type="compositionally biased region" description="Basic residues" evidence="12">
    <location>
        <begin position="419"/>
        <end position="428"/>
    </location>
</feature>
<feature type="binding site" evidence="10">
    <location>
        <begin position="653"/>
        <end position="656"/>
    </location>
    <ligand>
        <name>GTP</name>
        <dbReference type="ChEBI" id="CHEBI:37565"/>
    </ligand>
</feature>
<feature type="compositionally biased region" description="Pro residues" evidence="12">
    <location>
        <begin position="186"/>
        <end position="201"/>
    </location>
</feature>
<evidence type="ECO:0000313" key="14">
    <source>
        <dbReference type="EMBL" id="TCC50040.1"/>
    </source>
</evidence>
<gene>
    <name evidence="10" type="primary">infB</name>
    <name evidence="14" type="ORF">E0H75_17260</name>
</gene>
<dbReference type="InterPro" id="IPR036925">
    <property type="entry name" value="TIF_IF2_dom3_sf"/>
</dbReference>
<feature type="binding site" evidence="10">
    <location>
        <begin position="599"/>
        <end position="603"/>
    </location>
    <ligand>
        <name>GTP</name>
        <dbReference type="ChEBI" id="CHEBI:37565"/>
    </ligand>
</feature>
<dbReference type="Gene3D" id="2.40.30.10">
    <property type="entry name" value="Translation factors"/>
    <property type="match status" value="2"/>
</dbReference>
<dbReference type="InterPro" id="IPR027417">
    <property type="entry name" value="P-loop_NTPase"/>
</dbReference>
<evidence type="ECO:0000256" key="9">
    <source>
        <dbReference type="ARBA" id="ARBA00025162"/>
    </source>
</evidence>
<feature type="compositionally biased region" description="Gly residues" evidence="12">
    <location>
        <begin position="269"/>
        <end position="287"/>
    </location>
</feature>
<feature type="compositionally biased region" description="Low complexity" evidence="12">
    <location>
        <begin position="62"/>
        <end position="93"/>
    </location>
</feature>
<feature type="compositionally biased region" description="Low complexity" evidence="12">
    <location>
        <begin position="202"/>
        <end position="214"/>
    </location>
</feature>
<keyword evidence="15" id="KW-1185">Reference proteome</keyword>
<dbReference type="OrthoDB" id="9811804at2"/>
<evidence type="ECO:0000313" key="15">
    <source>
        <dbReference type="Proteomes" id="UP000293342"/>
    </source>
</evidence>
<keyword evidence="4 10" id="KW-0963">Cytoplasm</keyword>
<keyword evidence="8 10" id="KW-0342">GTP-binding</keyword>
<keyword evidence="7 10" id="KW-0648">Protein biosynthesis</keyword>
<evidence type="ECO:0000256" key="3">
    <source>
        <dbReference type="ARBA" id="ARBA00020675"/>
    </source>
</evidence>
<dbReference type="InterPro" id="IPR005225">
    <property type="entry name" value="Small_GTP-bd"/>
</dbReference>
<comment type="caution">
    <text evidence="10">Lacks conserved residue(s) required for the propagation of feature annotation.</text>
</comment>
<feature type="compositionally biased region" description="Gly residues" evidence="12">
    <location>
        <begin position="339"/>
        <end position="415"/>
    </location>
</feature>
<dbReference type="Gene3D" id="3.40.50.10050">
    <property type="entry name" value="Translation initiation factor IF- 2, domain 3"/>
    <property type="match status" value="1"/>
</dbReference>
<dbReference type="RefSeq" id="WP_131514551.1">
    <property type="nucleotide sequence ID" value="NZ_SJKD01000003.1"/>
</dbReference>
<dbReference type="SUPFAM" id="SSF50447">
    <property type="entry name" value="Translation proteins"/>
    <property type="match status" value="2"/>
</dbReference>
<evidence type="ECO:0000256" key="6">
    <source>
        <dbReference type="ARBA" id="ARBA00022741"/>
    </source>
</evidence>
<dbReference type="EMBL" id="SJKD01000003">
    <property type="protein sequence ID" value="TCC50040.1"/>
    <property type="molecule type" value="Genomic_DNA"/>
</dbReference>
<keyword evidence="6 10" id="KW-0547">Nucleotide-binding</keyword>
<feature type="compositionally biased region" description="Pro residues" evidence="12">
    <location>
        <begin position="129"/>
        <end position="141"/>
    </location>
</feature>
<dbReference type="GO" id="GO:0005525">
    <property type="term" value="F:GTP binding"/>
    <property type="evidence" value="ECO:0007669"/>
    <property type="project" value="UniProtKB-KW"/>
</dbReference>
<dbReference type="InterPro" id="IPR006847">
    <property type="entry name" value="IF2_N"/>
</dbReference>
<dbReference type="GO" id="GO:0003924">
    <property type="term" value="F:GTPase activity"/>
    <property type="evidence" value="ECO:0007669"/>
    <property type="project" value="UniProtKB-UniRule"/>
</dbReference>
<dbReference type="FunFam" id="1.10.10.2480:FF:000003">
    <property type="entry name" value="Translation initiation factor IF-2"/>
    <property type="match status" value="1"/>
</dbReference>
<dbReference type="FunFam" id="3.40.50.10050:FF:000001">
    <property type="entry name" value="Translation initiation factor IF-2"/>
    <property type="match status" value="1"/>
</dbReference>
<organism evidence="14 15">
    <name type="scientific">Kribbella capetownensis</name>
    <dbReference type="NCBI Taxonomy" id="1572659"/>
    <lineage>
        <taxon>Bacteria</taxon>
        <taxon>Bacillati</taxon>
        <taxon>Actinomycetota</taxon>
        <taxon>Actinomycetes</taxon>
        <taxon>Propionibacteriales</taxon>
        <taxon>Kribbellaceae</taxon>
        <taxon>Kribbella</taxon>
    </lineage>
</organism>
<dbReference type="FunFam" id="2.40.30.10:FF:000007">
    <property type="entry name" value="Translation initiation factor IF-2"/>
    <property type="match status" value="1"/>
</dbReference>
<dbReference type="Pfam" id="PF22042">
    <property type="entry name" value="EF-G_D2"/>
    <property type="match status" value="1"/>
</dbReference>
<feature type="compositionally biased region" description="Gly residues" evidence="12">
    <location>
        <begin position="242"/>
        <end position="251"/>
    </location>
</feature>
<dbReference type="Pfam" id="PF03144">
    <property type="entry name" value="GTP_EFTU_D2"/>
    <property type="match status" value="1"/>
</dbReference>
<protein>
    <recommendedName>
        <fullName evidence="3 10">Translation initiation factor IF-2</fullName>
    </recommendedName>
</protein>
<dbReference type="Gene3D" id="1.10.10.2480">
    <property type="match status" value="1"/>
</dbReference>
<dbReference type="InterPro" id="IPR053905">
    <property type="entry name" value="EF-G-like_DII"/>
</dbReference>
<dbReference type="HAMAP" id="MF_00100_B">
    <property type="entry name" value="IF_2_B"/>
    <property type="match status" value="1"/>
</dbReference>
<dbReference type="GO" id="GO:0003743">
    <property type="term" value="F:translation initiation factor activity"/>
    <property type="evidence" value="ECO:0007669"/>
    <property type="project" value="UniProtKB-UniRule"/>
</dbReference>
<dbReference type="InterPro" id="IPR044145">
    <property type="entry name" value="IF2_II"/>
</dbReference>
<dbReference type="PANTHER" id="PTHR43381">
    <property type="entry name" value="TRANSLATION INITIATION FACTOR IF-2-RELATED"/>
    <property type="match status" value="1"/>
</dbReference>
<dbReference type="Proteomes" id="UP000293342">
    <property type="component" value="Unassembled WGS sequence"/>
</dbReference>
<dbReference type="Pfam" id="PF04760">
    <property type="entry name" value="IF2_N"/>
    <property type="match status" value="2"/>
</dbReference>
<evidence type="ECO:0000256" key="8">
    <source>
        <dbReference type="ARBA" id="ARBA00023134"/>
    </source>
</evidence>
<dbReference type="Gene3D" id="3.40.50.300">
    <property type="entry name" value="P-loop containing nucleotide triphosphate hydrolases"/>
    <property type="match status" value="1"/>
</dbReference>
<evidence type="ECO:0000256" key="2">
    <source>
        <dbReference type="ARBA" id="ARBA00007733"/>
    </source>
</evidence>
<evidence type="ECO:0000256" key="11">
    <source>
        <dbReference type="RuleBase" id="RU000644"/>
    </source>
</evidence>
<keyword evidence="5 10" id="KW-0396">Initiation factor</keyword>
<comment type="subcellular location">
    <subcellularLocation>
        <location evidence="1 10">Cytoplasm</location>
    </subcellularLocation>
</comment>
<dbReference type="Pfam" id="PF11987">
    <property type="entry name" value="IF-2"/>
    <property type="match status" value="1"/>
</dbReference>
<sequence length="1047" mass="107311">MAKVRVYELAKELGVTSKVVLTRLNDMGEFVRSASSTIEAPVVRRLAEEFEKNPPKKRAAKKAAASTSAAPQATAPVAPAEPAKKAAPAAPAERPAPAPKSTPAPVAESTVSEKAEAAPAPVKAAPAPGIKPGPRPGPKPAPRQEAPAAPVESAPAAKVEAPAETTPAPSFEAPAAKAATSEAPAAPAPSRTPAPSRPTPGPAQQRPAADSPARPASPRPGGPRPGGQGGPRPGAPRPGAPRQGGQGGGPRPGAPRPGNNPFSSTQGMQRGGARPGPGGGQGGGSGQGASPAGMAPRPPQARSGGGNDRPRPSGVPGAPRPNPAMMPKSSAGTFTGRPSGPGGGSGGGGGGGGRGRPGGGGPGGGPGARTGGGGGGGGFRPGGGGPSGPPGGGGGRPGPGNRGRGGTQGAFGRPGGPARRGRKSKRAKRQEFDNMQAPAVGGVRVKHGDGEVVRLARGASLTDFAEKVGVDPASLVQVLFHLGEMVTATQSVNEETLQLLGTELNYDVQIVSPEDEDRELLQSFDIDFGSDEGDEGDLVKRPPVVTVMGHVDHGKTKLLDAIRMANVVAKEAGGITQHIGAYQVTTEVDGEQRAITFVDTPGHEAFTAMRARGAQATDIVILVVAADDGVMPQTIEALNHARAANVPIVVAVNKIDVPSADPAKVRGQLTEYGLVPEEYGGDTMFVDVSAKSRINIEGLLEGVVLTADAALDLRANPNMPAQGIAIEANLDKGRGPVATVLVQRGTLRVGDSMVAGPAYGRVRAMLDEHGDPVEEATPSRPVLVLGLTAVPGAGDKFLVVDDDRMARQIAEKREARARAAANAKRRARRTLEDFMASMEKGEAQELLLILKGDVSGSVEALEDALVRIEVGDEVNLRVIDRGVGAINENDVNLAIASNAVIIGFNVRPAGKAGDLAEREGVDVRYYSVIYAAIDDIEAALKGMLKPIYEEAVLGQAEIREIFRSSKVGNIAGCWVTSGLIRRNAKVRLIRDGAVVVDNTELSSLKRFKDDASEVREGFECGLTINGYNDIKIGDVVEAFELREKPRN</sequence>
<dbReference type="CDD" id="cd01887">
    <property type="entry name" value="IF2_eIF5B"/>
    <property type="match status" value="1"/>
</dbReference>
<dbReference type="SUPFAM" id="SSF52156">
    <property type="entry name" value="Initiation factor IF2/eIF5b, domain 3"/>
    <property type="match status" value="1"/>
</dbReference>
<dbReference type="CDD" id="cd03702">
    <property type="entry name" value="IF2_mtIF2_II"/>
    <property type="match status" value="1"/>
</dbReference>
<dbReference type="GO" id="GO:0005829">
    <property type="term" value="C:cytosol"/>
    <property type="evidence" value="ECO:0007669"/>
    <property type="project" value="TreeGrafter"/>
</dbReference>